<evidence type="ECO:0000313" key="12">
    <source>
        <dbReference type="EMBL" id="GAV02495.1"/>
    </source>
</evidence>
<keyword evidence="8" id="KW-0807">Transducer</keyword>
<dbReference type="Proteomes" id="UP000186922">
    <property type="component" value="Unassembled WGS sequence"/>
</dbReference>
<keyword evidence="5" id="KW-0297">G-protein coupled receptor</keyword>
<dbReference type="EMBL" id="BDGG01000008">
    <property type="protein sequence ID" value="GAV02495.1"/>
    <property type="molecule type" value="Genomic_DNA"/>
</dbReference>
<keyword evidence="3 10" id="KW-0812">Transmembrane</keyword>
<dbReference type="PANTHER" id="PTHR24249:SF418">
    <property type="entry name" value="G-PROTEIN COUPLED RECEPTORS FAMILY 1 PROFILE DOMAIN-CONTAINING PROTEIN"/>
    <property type="match status" value="1"/>
</dbReference>
<feature type="compositionally biased region" description="Polar residues" evidence="9">
    <location>
        <begin position="392"/>
        <end position="421"/>
    </location>
</feature>
<dbReference type="OrthoDB" id="9894375at2759"/>
<feature type="region of interest" description="Disordered" evidence="9">
    <location>
        <begin position="392"/>
        <end position="489"/>
    </location>
</feature>
<comment type="subcellular location">
    <subcellularLocation>
        <location evidence="1">Cell membrane</location>
        <topology evidence="1">Multi-pass membrane protein</topology>
    </subcellularLocation>
</comment>
<feature type="domain" description="G-protein coupled receptors family 1 profile" evidence="11">
    <location>
        <begin position="70"/>
        <end position="335"/>
    </location>
</feature>
<evidence type="ECO:0000259" key="11">
    <source>
        <dbReference type="PROSITE" id="PS50262"/>
    </source>
</evidence>
<evidence type="ECO:0000256" key="5">
    <source>
        <dbReference type="ARBA" id="ARBA00023040"/>
    </source>
</evidence>
<evidence type="ECO:0000256" key="6">
    <source>
        <dbReference type="ARBA" id="ARBA00023136"/>
    </source>
</evidence>
<dbReference type="PRINTS" id="PR00237">
    <property type="entry name" value="GPCRRHODOPSN"/>
</dbReference>
<feature type="compositionally biased region" description="Basic and acidic residues" evidence="9">
    <location>
        <begin position="478"/>
        <end position="489"/>
    </location>
</feature>
<accession>A0A1D1VLK8</accession>
<feature type="transmembrane region" description="Helical" evidence="10">
    <location>
        <begin position="176"/>
        <end position="197"/>
    </location>
</feature>
<dbReference type="InterPro" id="IPR050569">
    <property type="entry name" value="TAAR"/>
</dbReference>
<feature type="transmembrane region" description="Helical" evidence="10">
    <location>
        <begin position="92"/>
        <end position="119"/>
    </location>
</feature>
<evidence type="ECO:0000256" key="8">
    <source>
        <dbReference type="ARBA" id="ARBA00023224"/>
    </source>
</evidence>
<evidence type="ECO:0000256" key="4">
    <source>
        <dbReference type="ARBA" id="ARBA00022989"/>
    </source>
</evidence>
<evidence type="ECO:0000256" key="1">
    <source>
        <dbReference type="ARBA" id="ARBA00004651"/>
    </source>
</evidence>
<dbReference type="SUPFAM" id="SSF81321">
    <property type="entry name" value="Family A G protein-coupled receptor-like"/>
    <property type="match status" value="1"/>
</dbReference>
<keyword evidence="6 10" id="KW-0472">Membrane</keyword>
<comment type="caution">
    <text evidence="12">The sequence shown here is derived from an EMBL/GenBank/DDBJ whole genome shotgun (WGS) entry which is preliminary data.</text>
</comment>
<keyword evidence="7" id="KW-0675">Receptor</keyword>
<evidence type="ECO:0000313" key="13">
    <source>
        <dbReference type="Proteomes" id="UP000186922"/>
    </source>
</evidence>
<feature type="transmembrane region" description="Helical" evidence="10">
    <location>
        <begin position="217"/>
        <end position="241"/>
    </location>
</feature>
<name>A0A1D1VLK8_RAMVA</name>
<keyword evidence="4 10" id="KW-1133">Transmembrane helix</keyword>
<organism evidence="12 13">
    <name type="scientific">Ramazzottius varieornatus</name>
    <name type="common">Water bear</name>
    <name type="synonym">Tardigrade</name>
    <dbReference type="NCBI Taxonomy" id="947166"/>
    <lineage>
        <taxon>Eukaryota</taxon>
        <taxon>Metazoa</taxon>
        <taxon>Ecdysozoa</taxon>
        <taxon>Tardigrada</taxon>
        <taxon>Eutardigrada</taxon>
        <taxon>Parachela</taxon>
        <taxon>Hypsibioidea</taxon>
        <taxon>Ramazzottiidae</taxon>
        <taxon>Ramazzottius</taxon>
    </lineage>
</organism>
<dbReference type="GO" id="GO:0004930">
    <property type="term" value="F:G protein-coupled receptor activity"/>
    <property type="evidence" value="ECO:0007669"/>
    <property type="project" value="UniProtKB-KW"/>
</dbReference>
<dbReference type="PANTHER" id="PTHR24249">
    <property type="entry name" value="HISTAMINE RECEPTOR-RELATED G-PROTEIN COUPLED RECEPTOR"/>
    <property type="match status" value="1"/>
</dbReference>
<evidence type="ECO:0000256" key="10">
    <source>
        <dbReference type="SAM" id="Phobius"/>
    </source>
</evidence>
<evidence type="ECO:0000256" key="2">
    <source>
        <dbReference type="ARBA" id="ARBA00022475"/>
    </source>
</evidence>
<dbReference type="CDD" id="cd00637">
    <property type="entry name" value="7tm_classA_rhodopsin-like"/>
    <property type="match status" value="1"/>
</dbReference>
<reference evidence="12 13" key="1">
    <citation type="journal article" date="2016" name="Nat. Commun.">
        <title>Extremotolerant tardigrade genome and improved radiotolerance of human cultured cells by tardigrade-unique protein.</title>
        <authorList>
            <person name="Hashimoto T."/>
            <person name="Horikawa D.D."/>
            <person name="Saito Y."/>
            <person name="Kuwahara H."/>
            <person name="Kozuka-Hata H."/>
            <person name="Shin-I T."/>
            <person name="Minakuchi Y."/>
            <person name="Ohishi K."/>
            <person name="Motoyama A."/>
            <person name="Aizu T."/>
            <person name="Enomoto A."/>
            <person name="Kondo K."/>
            <person name="Tanaka S."/>
            <person name="Hara Y."/>
            <person name="Koshikawa S."/>
            <person name="Sagara H."/>
            <person name="Miura T."/>
            <person name="Yokobori S."/>
            <person name="Miyagawa K."/>
            <person name="Suzuki Y."/>
            <person name="Kubo T."/>
            <person name="Oyama M."/>
            <person name="Kohara Y."/>
            <person name="Fujiyama A."/>
            <person name="Arakawa K."/>
            <person name="Katayama T."/>
            <person name="Toyoda A."/>
            <person name="Kunieda T."/>
        </authorList>
    </citation>
    <scope>NUCLEOTIDE SEQUENCE [LARGE SCALE GENOMIC DNA]</scope>
    <source>
        <strain evidence="12 13">YOKOZUNA-1</strain>
    </source>
</reference>
<keyword evidence="2" id="KW-1003">Cell membrane</keyword>
<dbReference type="GO" id="GO:0005886">
    <property type="term" value="C:plasma membrane"/>
    <property type="evidence" value="ECO:0007669"/>
    <property type="project" value="UniProtKB-SubCell"/>
</dbReference>
<dbReference type="AlphaFoldDB" id="A0A1D1VLK8"/>
<protein>
    <recommendedName>
        <fullName evidence="11">G-protein coupled receptors family 1 profile domain-containing protein</fullName>
    </recommendedName>
</protein>
<proteinExistence type="predicted"/>
<dbReference type="STRING" id="947166.A0A1D1VLK8"/>
<feature type="transmembrane region" description="Helical" evidence="10">
    <location>
        <begin position="59"/>
        <end position="80"/>
    </location>
</feature>
<dbReference type="InterPro" id="IPR000276">
    <property type="entry name" value="GPCR_Rhodpsn"/>
</dbReference>
<evidence type="ECO:0000256" key="3">
    <source>
        <dbReference type="ARBA" id="ARBA00022692"/>
    </source>
</evidence>
<dbReference type="Pfam" id="PF00001">
    <property type="entry name" value="7tm_1"/>
    <property type="match status" value="1"/>
</dbReference>
<feature type="transmembrane region" description="Helical" evidence="10">
    <location>
        <begin position="273"/>
        <end position="293"/>
    </location>
</feature>
<keyword evidence="13" id="KW-1185">Reference proteome</keyword>
<gene>
    <name evidence="12" type="primary">RvY_13054-1</name>
    <name evidence="12" type="synonym">RvY_13054.1</name>
    <name evidence="12" type="ORF">RvY_13054</name>
</gene>
<sequence length="489" mass="54968">MGASRGNWSEDWIIVNPTNMTLTSSPSSWDSSEPVYCYNVNDNNIRQYLVPIYQVLGPVLLLLCFVSVVGNSIILSTVFFMRRKHLTPTLMFSLSLAGADAVAAVAMGLGFFVNNILLYNFDINVQYRDCIVLIVEAFRLGAMVCSALHFMLLAINHWMGITAPLHYASRMTRSNAVLCIATMWILPVTVFFVYFSVVPDQGFQSEKCETVEFAHQFAFRSFVSALFFAPLALMSVVYLHVFYEIRQHQKKLAHLDMAGSSDEKRRMQSNTKAVVTTLIILLTYLIGWLPAVINYVTVCDDCSVPLTISLCVRLPVNIVTNLLIILKFLVDPIIYTARITEVRMVITYFLERGGCRKPEETERSFNRFDTSRTGSLMTSLRYSTYRQRKASDTLSTSSFQRAPSLYSRTSSSHRGPSNSYLSVEGNGVHRPPTNTAHNGYMPNNLRGHGTSGRRPSYDLPSPLIEVSEGPHSPTTEKPPAKDRMHNLMP</sequence>
<evidence type="ECO:0000256" key="7">
    <source>
        <dbReference type="ARBA" id="ARBA00023170"/>
    </source>
</evidence>
<dbReference type="InterPro" id="IPR017452">
    <property type="entry name" value="GPCR_Rhodpsn_7TM"/>
</dbReference>
<dbReference type="PROSITE" id="PS50262">
    <property type="entry name" value="G_PROTEIN_RECEP_F1_2"/>
    <property type="match status" value="1"/>
</dbReference>
<dbReference type="Gene3D" id="1.20.1070.10">
    <property type="entry name" value="Rhodopsin 7-helix transmembrane proteins"/>
    <property type="match status" value="1"/>
</dbReference>
<evidence type="ECO:0000256" key="9">
    <source>
        <dbReference type="SAM" id="MobiDB-lite"/>
    </source>
</evidence>